<dbReference type="SMART" id="SM00267">
    <property type="entry name" value="GGDEF"/>
    <property type="match status" value="1"/>
</dbReference>
<feature type="transmembrane region" description="Helical" evidence="1">
    <location>
        <begin position="28"/>
        <end position="49"/>
    </location>
</feature>
<sequence length="498" mass="52121">MRLRIALLASLALATIMQLLHPILPDTAGFALSDVIIALASGYAAFNYRDRARDTSNPPRIQLAFGFGASACVAWSTSNALFFIDVLGAGWAGVPAVVLSTLAAVLVPIAMVLAGPRLRGIAAARQVIDVAAVSGAFFALVREFMPVGESQQVAGAEDAFAGYAMTIVVVLGFGAAVALVTLAASEPGRQASAQQLLAFAALVQAITLLVSLRNGVAGEPWWDNGVGAGYVLGALVMAASSKLAVSRPGTDGVEQLIFSPWALLPYIPVATAVGVAAGRQMTDGELSPILVWLLLSSFSLVLLRQFLTLVTVGRLTVALEQQRTALAHQAHHDPLTGLLNRSEFDTRAATRLTAGYMEACAIVIDLDGFKPVNDTLGHAAGDDVLVTVANRLRAELRGADLICRAGGDEFAILLIDAGPRAAVLADRLLRRIAQPMMVQGHHVKVGGSLGVAVTRRGERVGISALLRNADSAMYAAKAAGKGTVRRHENGEWPAPIPR</sequence>
<feature type="transmembrane region" description="Helical" evidence="1">
    <location>
        <begin position="196"/>
        <end position="216"/>
    </location>
</feature>
<dbReference type="AlphaFoldDB" id="A0A327Z1H6"/>
<reference evidence="3 4" key="1">
    <citation type="submission" date="2018-06" db="EMBL/GenBank/DDBJ databases">
        <title>Genomic Encyclopedia of Type Strains, Phase III (KMG-III): the genomes of soil and plant-associated and newly described type strains.</title>
        <authorList>
            <person name="Whitman W."/>
        </authorList>
    </citation>
    <scope>NUCLEOTIDE SEQUENCE [LARGE SCALE GENOMIC DNA]</scope>
    <source>
        <strain evidence="3 4">CGMCC 4.7090</strain>
    </source>
</reference>
<keyword evidence="1" id="KW-1133">Transmembrane helix</keyword>
<proteinExistence type="predicted"/>
<evidence type="ECO:0000256" key="1">
    <source>
        <dbReference type="SAM" id="Phobius"/>
    </source>
</evidence>
<evidence type="ECO:0000259" key="2">
    <source>
        <dbReference type="PROSITE" id="PS50887"/>
    </source>
</evidence>
<dbReference type="RefSeq" id="WP_111654039.1">
    <property type="nucleotide sequence ID" value="NZ_JACHWI010000003.1"/>
</dbReference>
<feature type="transmembrane region" description="Helical" evidence="1">
    <location>
        <begin position="289"/>
        <end position="313"/>
    </location>
</feature>
<feature type="transmembrane region" description="Helical" evidence="1">
    <location>
        <begin position="90"/>
        <end position="115"/>
    </location>
</feature>
<dbReference type="InterPro" id="IPR000160">
    <property type="entry name" value="GGDEF_dom"/>
</dbReference>
<dbReference type="PANTHER" id="PTHR46663:SF4">
    <property type="entry name" value="DIGUANYLATE CYCLASE DGCT-RELATED"/>
    <property type="match status" value="1"/>
</dbReference>
<dbReference type="NCBIfam" id="TIGR00254">
    <property type="entry name" value="GGDEF"/>
    <property type="match status" value="1"/>
</dbReference>
<dbReference type="SUPFAM" id="SSF55073">
    <property type="entry name" value="Nucleotide cyclase"/>
    <property type="match status" value="1"/>
</dbReference>
<dbReference type="Pfam" id="PF00990">
    <property type="entry name" value="GGDEF"/>
    <property type="match status" value="1"/>
</dbReference>
<dbReference type="InterPro" id="IPR043128">
    <property type="entry name" value="Rev_trsase/Diguanyl_cyclase"/>
</dbReference>
<keyword evidence="1" id="KW-0472">Membrane</keyword>
<dbReference type="PROSITE" id="PS50887">
    <property type="entry name" value="GGDEF"/>
    <property type="match status" value="1"/>
</dbReference>
<dbReference type="OrthoDB" id="3282305at2"/>
<dbReference type="Gene3D" id="3.30.70.270">
    <property type="match status" value="1"/>
</dbReference>
<dbReference type="Proteomes" id="UP000249341">
    <property type="component" value="Unassembled WGS sequence"/>
</dbReference>
<name>A0A327Z1H6_9ACTN</name>
<dbReference type="CDD" id="cd01949">
    <property type="entry name" value="GGDEF"/>
    <property type="match status" value="1"/>
</dbReference>
<dbReference type="EMBL" id="QLMJ01000023">
    <property type="protein sequence ID" value="RAK27514.1"/>
    <property type="molecule type" value="Genomic_DNA"/>
</dbReference>
<feature type="transmembrane region" description="Helical" evidence="1">
    <location>
        <begin position="127"/>
        <end position="145"/>
    </location>
</feature>
<protein>
    <submittedName>
        <fullName evidence="3">Diguanylate cyclase (GGDEF)-like protein</fullName>
    </submittedName>
</protein>
<dbReference type="InterPro" id="IPR052163">
    <property type="entry name" value="DGC-Regulatory_Protein"/>
</dbReference>
<evidence type="ECO:0000313" key="4">
    <source>
        <dbReference type="Proteomes" id="UP000249341"/>
    </source>
</evidence>
<organism evidence="3 4">
    <name type="scientific">Actinoplanes lutulentus</name>
    <dbReference type="NCBI Taxonomy" id="1287878"/>
    <lineage>
        <taxon>Bacteria</taxon>
        <taxon>Bacillati</taxon>
        <taxon>Actinomycetota</taxon>
        <taxon>Actinomycetes</taxon>
        <taxon>Micromonosporales</taxon>
        <taxon>Micromonosporaceae</taxon>
        <taxon>Actinoplanes</taxon>
    </lineage>
</organism>
<keyword evidence="1" id="KW-0812">Transmembrane</keyword>
<comment type="caution">
    <text evidence="3">The sequence shown here is derived from an EMBL/GenBank/DDBJ whole genome shotgun (WGS) entry which is preliminary data.</text>
</comment>
<gene>
    <name evidence="3" type="ORF">B0I29_123148</name>
</gene>
<feature type="domain" description="GGDEF" evidence="2">
    <location>
        <begin position="357"/>
        <end position="489"/>
    </location>
</feature>
<feature type="transmembrane region" description="Helical" evidence="1">
    <location>
        <begin position="257"/>
        <end position="277"/>
    </location>
</feature>
<feature type="transmembrane region" description="Helical" evidence="1">
    <location>
        <begin position="160"/>
        <end position="184"/>
    </location>
</feature>
<dbReference type="PANTHER" id="PTHR46663">
    <property type="entry name" value="DIGUANYLATE CYCLASE DGCT-RELATED"/>
    <property type="match status" value="1"/>
</dbReference>
<keyword evidence="4" id="KW-1185">Reference proteome</keyword>
<dbReference type="InterPro" id="IPR029787">
    <property type="entry name" value="Nucleotide_cyclase"/>
</dbReference>
<accession>A0A327Z1H6</accession>
<feature type="transmembrane region" description="Helical" evidence="1">
    <location>
        <begin position="61"/>
        <end position="84"/>
    </location>
</feature>
<evidence type="ECO:0000313" key="3">
    <source>
        <dbReference type="EMBL" id="RAK27514.1"/>
    </source>
</evidence>